<reference evidence="2 3" key="1">
    <citation type="journal article" date="2014" name="PLoS ONE">
        <title>Identification and Characterization of a New Erythromycin Biosynthetic Gene Cluster in Actinopolyspora erythraea YIM90600, a Novel Erythronolide-Producing Halophilic Actinomycete Isolated from Salt Field.</title>
        <authorList>
            <person name="Chen D."/>
            <person name="Feng J."/>
            <person name="Huang L."/>
            <person name="Zhang Q."/>
            <person name="Wu J."/>
            <person name="Zhu X."/>
            <person name="Duan Y."/>
            <person name="Xu Z."/>
        </authorList>
    </citation>
    <scope>NUCLEOTIDE SEQUENCE [LARGE SCALE GENOMIC DNA]</scope>
    <source>
        <strain evidence="2 3">YIM90600</strain>
    </source>
</reference>
<accession>A0ABR4WY26</accession>
<dbReference type="Pfam" id="PF08751">
    <property type="entry name" value="TrwC"/>
    <property type="match status" value="1"/>
</dbReference>
<feature type="non-terminal residue" evidence="2">
    <location>
        <position position="264"/>
    </location>
</feature>
<name>A0ABR4WY26_9ACTN</name>
<dbReference type="Proteomes" id="UP000029737">
    <property type="component" value="Unassembled WGS sequence"/>
</dbReference>
<dbReference type="RefSeq" id="WP_223208219.1">
    <property type="nucleotide sequence ID" value="NZ_KN214182.1"/>
</dbReference>
<organism evidence="2 3">
    <name type="scientific">Actinopolyspora erythraea</name>
    <dbReference type="NCBI Taxonomy" id="414996"/>
    <lineage>
        <taxon>Bacteria</taxon>
        <taxon>Bacillati</taxon>
        <taxon>Actinomycetota</taxon>
        <taxon>Actinomycetes</taxon>
        <taxon>Actinopolysporales</taxon>
        <taxon>Actinopolysporaceae</taxon>
        <taxon>Actinopolyspora</taxon>
    </lineage>
</organism>
<evidence type="ECO:0000259" key="1">
    <source>
        <dbReference type="Pfam" id="PF08751"/>
    </source>
</evidence>
<keyword evidence="3" id="KW-1185">Reference proteome</keyword>
<evidence type="ECO:0000313" key="2">
    <source>
        <dbReference type="EMBL" id="KGI79305.1"/>
    </source>
</evidence>
<protein>
    <recommendedName>
        <fullName evidence="1">TrwC relaxase domain-containing protein</fullName>
    </recommendedName>
</protein>
<dbReference type="NCBIfam" id="NF041492">
    <property type="entry name" value="MobF"/>
    <property type="match status" value="1"/>
</dbReference>
<sequence>MLRINRVSTGAVDYLLKGSGCEREHVTPTRQQRDAAEYFLDASLHGEAPGVWHGKGIDAVGMAAGEIATEEDVRAVFGELTHPDTGEQLGRSPGNYRSYEQRLEKLLEREPDATPERRRELEVEAKHNGQNATAYYDLTFSPVKSVSVYYSALMEAGREDEAQQVLQAHRDAVDAAMSYAEEHAAYTRTGYHGRTASGRSVGRYEEATGLIQTRWEHSTNRESEPQLHTHVAVLNRVQTKSDGKIRSLDGTSFRPIKEGIDSVY</sequence>
<dbReference type="EMBL" id="JPMV01000053">
    <property type="protein sequence ID" value="KGI79305.1"/>
    <property type="molecule type" value="Genomic_DNA"/>
</dbReference>
<proteinExistence type="predicted"/>
<dbReference type="SUPFAM" id="SSF55464">
    <property type="entry name" value="Origin of replication-binding domain, RBD-like"/>
    <property type="match status" value="1"/>
</dbReference>
<feature type="domain" description="TrwC relaxase" evidence="1">
    <location>
        <begin position="30"/>
        <end position="253"/>
    </location>
</feature>
<evidence type="ECO:0000313" key="3">
    <source>
        <dbReference type="Proteomes" id="UP000029737"/>
    </source>
</evidence>
<dbReference type="InterPro" id="IPR014862">
    <property type="entry name" value="TrwC"/>
</dbReference>
<comment type="caution">
    <text evidence="2">The sequence shown here is derived from an EMBL/GenBank/DDBJ whole genome shotgun (WGS) entry which is preliminary data.</text>
</comment>
<gene>
    <name evidence="2" type="ORF">IL38_24300</name>
</gene>